<accession>A0ABR5ASZ7</accession>
<organism evidence="1 2">
    <name type="scientific">Bacillus badius</name>
    <dbReference type="NCBI Taxonomy" id="1455"/>
    <lineage>
        <taxon>Bacteria</taxon>
        <taxon>Bacillati</taxon>
        <taxon>Bacillota</taxon>
        <taxon>Bacilli</taxon>
        <taxon>Bacillales</taxon>
        <taxon>Bacillaceae</taxon>
        <taxon>Pseudobacillus</taxon>
    </lineage>
</organism>
<sequence>MFLFYGEVKLAASAEKAIEMVSTASEAVISALSVTRVDSY</sequence>
<reference evidence="1 2" key="1">
    <citation type="submission" date="2015-01" db="EMBL/GenBank/DDBJ databases">
        <title>Genome Assembly of Bacillus badius MTCC 1458.</title>
        <authorList>
            <person name="Verma A."/>
            <person name="Khatri I."/>
            <person name="Mual P."/>
            <person name="Subramanian S."/>
            <person name="Krishnamurthi S."/>
        </authorList>
    </citation>
    <scope>NUCLEOTIDE SEQUENCE [LARGE SCALE GENOMIC DNA]</scope>
    <source>
        <strain evidence="1 2">MTCC 1458</strain>
    </source>
</reference>
<protein>
    <recommendedName>
        <fullName evidence="3">BMC domain-containing protein</fullName>
    </recommendedName>
</protein>
<comment type="caution">
    <text evidence="1">The sequence shown here is derived from an EMBL/GenBank/DDBJ whole genome shotgun (WGS) entry which is preliminary data.</text>
</comment>
<evidence type="ECO:0008006" key="3">
    <source>
        <dbReference type="Google" id="ProtNLM"/>
    </source>
</evidence>
<keyword evidence="2" id="KW-1185">Reference proteome</keyword>
<gene>
    <name evidence="1" type="ORF">SD77_0861</name>
</gene>
<proteinExistence type="predicted"/>
<evidence type="ECO:0000313" key="2">
    <source>
        <dbReference type="Proteomes" id="UP000031982"/>
    </source>
</evidence>
<dbReference type="Proteomes" id="UP000031982">
    <property type="component" value="Unassembled WGS sequence"/>
</dbReference>
<dbReference type="EMBL" id="JXLP01000011">
    <property type="protein sequence ID" value="KIL77882.1"/>
    <property type="molecule type" value="Genomic_DNA"/>
</dbReference>
<name>A0ABR5ASZ7_BACBA</name>
<evidence type="ECO:0000313" key="1">
    <source>
        <dbReference type="EMBL" id="KIL77882.1"/>
    </source>
</evidence>